<dbReference type="InParanoid" id="D3BN92"/>
<dbReference type="Pfam" id="PF00780">
    <property type="entry name" value="CNH"/>
    <property type="match status" value="1"/>
</dbReference>
<dbReference type="InterPro" id="IPR015943">
    <property type="entry name" value="WD40/YVTN_repeat-like_dom_sf"/>
</dbReference>
<dbReference type="Proteomes" id="UP000001396">
    <property type="component" value="Unassembled WGS sequence"/>
</dbReference>
<dbReference type="GeneID" id="31364978"/>
<evidence type="ECO:0000256" key="1">
    <source>
        <dbReference type="PROSITE-ProRule" id="PRU01006"/>
    </source>
</evidence>
<protein>
    <submittedName>
        <fullName evidence="3">Tetratricopeptide-like helical domain-containing protein</fullName>
    </submittedName>
</protein>
<dbReference type="EMBL" id="ADBJ01000044">
    <property type="protein sequence ID" value="EFA76752.1"/>
    <property type="molecule type" value="Genomic_DNA"/>
</dbReference>
<dbReference type="STRING" id="670386.D3BN92"/>
<dbReference type="Pfam" id="PF10367">
    <property type="entry name" value="zf-Vps39_C"/>
    <property type="match status" value="1"/>
</dbReference>
<dbReference type="SUPFAM" id="SSF50978">
    <property type="entry name" value="WD40 repeat-like"/>
    <property type="match status" value="1"/>
</dbReference>
<dbReference type="GO" id="GO:0034058">
    <property type="term" value="P:endosomal vesicle fusion"/>
    <property type="evidence" value="ECO:0007669"/>
    <property type="project" value="TreeGrafter"/>
</dbReference>
<name>D3BN92_HETP5</name>
<dbReference type="PROSITE" id="PS50219">
    <property type="entry name" value="CNH"/>
    <property type="match status" value="1"/>
</dbReference>
<dbReference type="PROSITE" id="PS50236">
    <property type="entry name" value="CHCR"/>
    <property type="match status" value="1"/>
</dbReference>
<dbReference type="OMA" id="DETEMAR"/>
<evidence type="ECO:0000313" key="3">
    <source>
        <dbReference type="EMBL" id="EFA76752.1"/>
    </source>
</evidence>
<dbReference type="InterPro" id="IPR019453">
    <property type="entry name" value="VPS39/TGFA1_Znf"/>
</dbReference>
<dbReference type="PANTHER" id="PTHR12894">
    <property type="entry name" value="CNH DOMAIN CONTAINING"/>
    <property type="match status" value="1"/>
</dbReference>
<keyword evidence="4" id="KW-1185">Reference proteome</keyword>
<dbReference type="GO" id="GO:0016020">
    <property type="term" value="C:membrane"/>
    <property type="evidence" value="ECO:0007669"/>
    <property type="project" value="TreeGrafter"/>
</dbReference>
<proteinExistence type="predicted"/>
<dbReference type="GO" id="GO:0006886">
    <property type="term" value="P:intracellular protein transport"/>
    <property type="evidence" value="ECO:0007669"/>
    <property type="project" value="UniProtKB-UniRule"/>
</dbReference>
<gene>
    <name evidence="3" type="primary">vps39</name>
    <name evidence="3" type="ORF">PPL_09503</name>
</gene>
<dbReference type="InterPro" id="IPR019452">
    <property type="entry name" value="VPS39/TGF_beta_rcpt-assoc_1"/>
</dbReference>
<organism evidence="3 4">
    <name type="scientific">Heterostelium pallidum (strain ATCC 26659 / Pp 5 / PN500)</name>
    <name type="common">Cellular slime mold</name>
    <name type="synonym">Polysphondylium pallidum</name>
    <dbReference type="NCBI Taxonomy" id="670386"/>
    <lineage>
        <taxon>Eukaryota</taxon>
        <taxon>Amoebozoa</taxon>
        <taxon>Evosea</taxon>
        <taxon>Eumycetozoa</taxon>
        <taxon>Dictyostelia</taxon>
        <taxon>Acytosteliales</taxon>
        <taxon>Acytosteliaceae</taxon>
        <taxon>Heterostelium</taxon>
    </lineage>
</organism>
<evidence type="ECO:0000259" key="2">
    <source>
        <dbReference type="PROSITE" id="PS50219"/>
    </source>
</evidence>
<dbReference type="InterPro" id="IPR000547">
    <property type="entry name" value="Clathrin_H-chain/VPS_repeat"/>
</dbReference>
<evidence type="ECO:0000313" key="4">
    <source>
        <dbReference type="Proteomes" id="UP000001396"/>
    </source>
</evidence>
<dbReference type="FunCoup" id="D3BN92">
    <property type="interactions" value="935"/>
</dbReference>
<sequence length="839" mass="96150">MNSFTQSTVIDKINQKIECIDTWEYRGSKKLFLGTYEGLVLVYDVVEKQTSVGTNCSLVIFDTKQLSRKPITQMTVLEPYNILVILTDGEIKVFDLLSGFSQRGMLNKAKGCNIYAISQNGSNLSLCAAVKKKLVLYSWDGTDFIEGKEFNIPDVTKTIDYRENLIVVNFKKAYNIINAHDGSVINIDTDKISYVTFFQDKEFLIVKNNMSFFINSEGTPNRKYALTWNDVPVSLTDIYVASNYTVWRLNPVPTMDLVEQLTSNNEHETAINVLSIAPDTLPGKREKLSKIKMIAAHSLFAREQYQSAMELYLSSYIDPIRVISQYPGFLPPLLQEKLSVAVHTKDIEKNENALSALETFLVGVRKELQKSDKPPYNLNPMELLNSGYDLPTLIDTTLLKVYIKLKPSLITIFFNLKNCLHIEESQRVLIEEKKFTELVSFYQSKSMHREALTLLAKNNPPKDTISYLCQLGAQYLPIILENSRWVLQKSTKDAMTVRYCKIFEKDQKTTIIFTTERKDELPPDQIIHHLEKYAPTFLMEYLEYIINNPMRPDTTPKFHNDLILEYLNKITTLTQDSLTPRIPGETVAGTEPGLLGVLRSKLINFLQTSKYYIPEMLLSRFPFTDLYEERAILLSRIGRHEQALAIYAHKLKNFKMAEDYCDRNYNRDNEDSKDVYLSLLNVYLKPEGNIQPLIEPALSLLNKHYRSINTPKALSLLPLSIPINQLYPFFEAVIRDNTKTKRDNQIIKNLLKAEHVKIKEELINLRSGVIKITDDLICPFCNKRFVGTNAFAAQPNGIAVHYVCFQNQQSKMNNMNNGTHNMSNSSSNINTSMLQNGYH</sequence>
<feature type="domain" description="CNH" evidence="2">
    <location>
        <begin position="14"/>
        <end position="286"/>
    </location>
</feature>
<dbReference type="GO" id="GO:0006914">
    <property type="term" value="P:autophagy"/>
    <property type="evidence" value="ECO:0007669"/>
    <property type="project" value="TreeGrafter"/>
</dbReference>
<dbReference type="Gene3D" id="2.130.10.10">
    <property type="entry name" value="YVTN repeat-like/Quinoprotein amine dehydrogenase"/>
    <property type="match status" value="1"/>
</dbReference>
<accession>D3BN92</accession>
<feature type="repeat" description="CHCR" evidence="1">
    <location>
        <begin position="511"/>
        <end position="692"/>
    </location>
</feature>
<dbReference type="GO" id="GO:0005737">
    <property type="term" value="C:cytoplasm"/>
    <property type="evidence" value="ECO:0007669"/>
    <property type="project" value="TreeGrafter"/>
</dbReference>
<comment type="caution">
    <text evidence="3">The sequence shown here is derived from an EMBL/GenBank/DDBJ whole genome shotgun (WGS) entry which is preliminary data.</text>
</comment>
<reference evidence="3 4" key="1">
    <citation type="journal article" date="2011" name="Genome Res.">
        <title>Phylogeny-wide analysis of social amoeba genomes highlights ancient origins for complex intercellular communication.</title>
        <authorList>
            <person name="Heidel A.J."/>
            <person name="Lawal H.M."/>
            <person name="Felder M."/>
            <person name="Schilde C."/>
            <person name="Helps N.R."/>
            <person name="Tunggal B."/>
            <person name="Rivero F."/>
            <person name="John U."/>
            <person name="Schleicher M."/>
            <person name="Eichinger L."/>
            <person name="Platzer M."/>
            <person name="Noegel A.A."/>
            <person name="Schaap P."/>
            <person name="Gloeckner G."/>
        </authorList>
    </citation>
    <scope>NUCLEOTIDE SEQUENCE [LARGE SCALE GENOMIC DNA]</scope>
    <source>
        <strain evidence="4">ATCC 26659 / Pp 5 / PN500</strain>
    </source>
</reference>
<dbReference type="RefSeq" id="XP_020428884.1">
    <property type="nucleotide sequence ID" value="XM_020580297.1"/>
</dbReference>
<dbReference type="Pfam" id="PF10366">
    <property type="entry name" value="Vps39_1"/>
    <property type="match status" value="1"/>
</dbReference>
<dbReference type="PANTHER" id="PTHR12894:SF33">
    <property type="entry name" value="TETRATRICOPEPTIDE-LIKE HELICAL DOMAIN-CONTAINING PROTEIN"/>
    <property type="match status" value="1"/>
</dbReference>
<dbReference type="InterPro" id="IPR001180">
    <property type="entry name" value="CNH_dom"/>
</dbReference>
<dbReference type="AlphaFoldDB" id="D3BN92"/>
<dbReference type="InterPro" id="IPR032914">
    <property type="entry name" value="Vam6/VPS39/TRAP1"/>
</dbReference>
<dbReference type="InterPro" id="IPR036322">
    <property type="entry name" value="WD40_repeat_dom_sf"/>
</dbReference>